<evidence type="ECO:0000313" key="3">
    <source>
        <dbReference type="Proteomes" id="UP000523007"/>
    </source>
</evidence>
<dbReference type="Pfam" id="PF15585">
    <property type="entry name" value="Imm7"/>
    <property type="match status" value="1"/>
</dbReference>
<proteinExistence type="predicted"/>
<accession>A0A7W7RKH5</accession>
<dbReference type="InterPro" id="IPR028905">
    <property type="entry name" value="Tox-REase-3_dom"/>
</dbReference>
<dbReference type="Pfam" id="PF15647">
    <property type="entry name" value="Tox-REase-3"/>
    <property type="match status" value="1"/>
</dbReference>
<evidence type="ECO:0000313" key="2">
    <source>
        <dbReference type="EMBL" id="MBB4933621.1"/>
    </source>
</evidence>
<name>A0A7W7RKH5_9ACTN</name>
<dbReference type="AlphaFoldDB" id="A0A7W7RKH5"/>
<gene>
    <name evidence="2" type="ORF">F4561_004441</name>
</gene>
<dbReference type="EMBL" id="JACHJT010000001">
    <property type="protein sequence ID" value="MBB4933621.1"/>
    <property type="molecule type" value="Genomic_DNA"/>
</dbReference>
<feature type="domain" description="Tox-REase-3" evidence="1">
    <location>
        <begin position="2"/>
        <end position="51"/>
    </location>
</feature>
<sequence length="210" mass="23641">MAQAKLSRVQVNKTFRNQAKAAFEAASQSGRSVYYHFQGGPLSPEVRSRLEEYANRYGVDLVIDDTPFDNLNWTTRMFEIHGWITIQEPGDNDVPSSVRNRIQDLVEVAKGGNALVDLSWMNGQLTIHFGGFSNHRSPDIEELLSLFLKAGEIAKGSYGLLYYHDDEEEDPEGRNSFKVMVMRHGRVTNERDTLLSPVIPTIESPDVPGQ</sequence>
<reference evidence="2 3" key="1">
    <citation type="submission" date="2020-08" db="EMBL/GenBank/DDBJ databases">
        <title>Sequencing the genomes of 1000 actinobacteria strains.</title>
        <authorList>
            <person name="Klenk H.-P."/>
        </authorList>
    </citation>
    <scope>NUCLEOTIDE SEQUENCE [LARGE SCALE GENOMIC DNA]</scope>
    <source>
        <strain evidence="2 3">DSM 102030</strain>
    </source>
</reference>
<dbReference type="InterPro" id="IPR028965">
    <property type="entry name" value="Imm7"/>
</dbReference>
<organism evidence="2 3">
    <name type="scientific">Lipingzhangella halophila</name>
    <dbReference type="NCBI Taxonomy" id="1783352"/>
    <lineage>
        <taxon>Bacteria</taxon>
        <taxon>Bacillati</taxon>
        <taxon>Actinomycetota</taxon>
        <taxon>Actinomycetes</taxon>
        <taxon>Streptosporangiales</taxon>
        <taxon>Nocardiopsidaceae</taxon>
        <taxon>Lipingzhangella</taxon>
    </lineage>
</organism>
<protein>
    <recommendedName>
        <fullName evidence="1">Tox-REase-3 domain-containing protein</fullName>
    </recommendedName>
</protein>
<evidence type="ECO:0000259" key="1">
    <source>
        <dbReference type="Pfam" id="PF15647"/>
    </source>
</evidence>
<dbReference type="Proteomes" id="UP000523007">
    <property type="component" value="Unassembled WGS sequence"/>
</dbReference>
<keyword evidence="3" id="KW-1185">Reference proteome</keyword>
<comment type="caution">
    <text evidence="2">The sequence shown here is derived from an EMBL/GenBank/DDBJ whole genome shotgun (WGS) entry which is preliminary data.</text>
</comment>